<reference evidence="2 3" key="1">
    <citation type="journal article" date="2014" name="Agronomy (Basel)">
        <title>A Draft Genome Sequence for Ensete ventricosum, the Drought-Tolerant Tree Against Hunger.</title>
        <authorList>
            <person name="Harrison J."/>
            <person name="Moore K.A."/>
            <person name="Paszkiewicz K."/>
            <person name="Jones T."/>
            <person name="Grant M."/>
            <person name="Ambacheew D."/>
            <person name="Muzemil S."/>
            <person name="Studholme D.J."/>
        </authorList>
    </citation>
    <scope>NUCLEOTIDE SEQUENCE [LARGE SCALE GENOMIC DNA]</scope>
</reference>
<gene>
    <name evidence="2" type="ORF">B296_00049751</name>
</gene>
<feature type="compositionally biased region" description="Polar residues" evidence="1">
    <location>
        <begin position="50"/>
        <end position="64"/>
    </location>
</feature>
<feature type="region of interest" description="Disordered" evidence="1">
    <location>
        <begin position="1"/>
        <end position="26"/>
    </location>
</feature>
<dbReference type="Proteomes" id="UP000287651">
    <property type="component" value="Unassembled WGS sequence"/>
</dbReference>
<dbReference type="EMBL" id="AMZH03019333">
    <property type="protein sequence ID" value="RRT40506.1"/>
    <property type="molecule type" value="Genomic_DNA"/>
</dbReference>
<evidence type="ECO:0000256" key="1">
    <source>
        <dbReference type="SAM" id="MobiDB-lite"/>
    </source>
</evidence>
<sequence>MAALSVRTSSSVGHVADRPGRVLGRSNVGDSRIMRWSRAEKVAQEAASHASGSSRMPATVSQRPAQAAVACWRPHRRRLR</sequence>
<feature type="region of interest" description="Disordered" evidence="1">
    <location>
        <begin position="43"/>
        <end position="80"/>
    </location>
</feature>
<dbReference type="AlphaFoldDB" id="A0A426XLZ2"/>
<protein>
    <submittedName>
        <fullName evidence="2">Uncharacterized protein</fullName>
    </submittedName>
</protein>
<comment type="caution">
    <text evidence="2">The sequence shown here is derived from an EMBL/GenBank/DDBJ whole genome shotgun (WGS) entry which is preliminary data.</text>
</comment>
<proteinExistence type="predicted"/>
<evidence type="ECO:0000313" key="2">
    <source>
        <dbReference type="EMBL" id="RRT40506.1"/>
    </source>
</evidence>
<accession>A0A426XLZ2</accession>
<name>A0A426XLZ2_ENSVE</name>
<organism evidence="2 3">
    <name type="scientific">Ensete ventricosum</name>
    <name type="common">Abyssinian banana</name>
    <name type="synonym">Musa ensete</name>
    <dbReference type="NCBI Taxonomy" id="4639"/>
    <lineage>
        <taxon>Eukaryota</taxon>
        <taxon>Viridiplantae</taxon>
        <taxon>Streptophyta</taxon>
        <taxon>Embryophyta</taxon>
        <taxon>Tracheophyta</taxon>
        <taxon>Spermatophyta</taxon>
        <taxon>Magnoliopsida</taxon>
        <taxon>Liliopsida</taxon>
        <taxon>Zingiberales</taxon>
        <taxon>Musaceae</taxon>
        <taxon>Ensete</taxon>
    </lineage>
</organism>
<evidence type="ECO:0000313" key="3">
    <source>
        <dbReference type="Proteomes" id="UP000287651"/>
    </source>
</evidence>
<feature type="compositionally biased region" description="Polar residues" evidence="1">
    <location>
        <begin position="1"/>
        <end position="12"/>
    </location>
</feature>